<keyword evidence="1" id="KW-1185">Reference proteome</keyword>
<evidence type="ECO:0000313" key="2">
    <source>
        <dbReference type="WBParaSite" id="sdigi.contig71.g3604.t1"/>
    </source>
</evidence>
<dbReference type="AlphaFoldDB" id="A0A915Q497"/>
<protein>
    <submittedName>
        <fullName evidence="2">Uncharacterized protein</fullName>
    </submittedName>
</protein>
<accession>A0A915Q497</accession>
<organism evidence="1 2">
    <name type="scientific">Setaria digitata</name>
    <dbReference type="NCBI Taxonomy" id="48799"/>
    <lineage>
        <taxon>Eukaryota</taxon>
        <taxon>Metazoa</taxon>
        <taxon>Ecdysozoa</taxon>
        <taxon>Nematoda</taxon>
        <taxon>Chromadorea</taxon>
        <taxon>Rhabditida</taxon>
        <taxon>Spirurina</taxon>
        <taxon>Spiruromorpha</taxon>
        <taxon>Filarioidea</taxon>
        <taxon>Setariidae</taxon>
        <taxon>Setaria</taxon>
    </lineage>
</organism>
<reference evidence="2" key="1">
    <citation type="submission" date="2022-11" db="UniProtKB">
        <authorList>
            <consortium name="WormBaseParasite"/>
        </authorList>
    </citation>
    <scope>IDENTIFICATION</scope>
</reference>
<name>A0A915Q497_9BILA</name>
<evidence type="ECO:0000313" key="1">
    <source>
        <dbReference type="Proteomes" id="UP000887581"/>
    </source>
</evidence>
<sequence length="162" mass="17998">MKTSEIKGLLTNNQLLRICTVNYRCSQLCVDDDATAAEPEHRMPLQSQSPASHIVTNYRIGNINNLLEFDYTDPLASKEVAATPSSSEVSGNTHDTTRHDTTRYNRTRRIRLDGWVCASNSSSSGTLAVVAAARHRCHNTFDTGRYMAFGIRSTPRYSANKS</sequence>
<dbReference type="Proteomes" id="UP000887581">
    <property type="component" value="Unplaced"/>
</dbReference>
<dbReference type="WBParaSite" id="sdigi.contig71.g3604.t1">
    <property type="protein sequence ID" value="sdigi.contig71.g3604.t1"/>
    <property type="gene ID" value="sdigi.contig71.g3604"/>
</dbReference>
<proteinExistence type="predicted"/>